<accession>A0A401QGM6</accession>
<keyword evidence="1" id="KW-0175">Coiled coil</keyword>
<reference evidence="2 3" key="1">
    <citation type="journal article" date="2018" name="Nat. Ecol. Evol.">
        <title>Shark genomes provide insights into elasmobranch evolution and the origin of vertebrates.</title>
        <authorList>
            <person name="Hara Y"/>
            <person name="Yamaguchi K"/>
            <person name="Onimaru K"/>
            <person name="Kadota M"/>
            <person name="Koyanagi M"/>
            <person name="Keeley SD"/>
            <person name="Tatsumi K"/>
            <person name="Tanaka K"/>
            <person name="Motone F"/>
            <person name="Kageyama Y"/>
            <person name="Nozu R"/>
            <person name="Adachi N"/>
            <person name="Nishimura O"/>
            <person name="Nakagawa R"/>
            <person name="Tanegashima C"/>
            <person name="Kiyatake I"/>
            <person name="Matsumoto R"/>
            <person name="Murakumo K"/>
            <person name="Nishida K"/>
            <person name="Terakita A"/>
            <person name="Kuratani S"/>
            <person name="Sato K"/>
            <person name="Hyodo S Kuraku.S."/>
        </authorList>
    </citation>
    <scope>NUCLEOTIDE SEQUENCE [LARGE SCALE GENOMIC DNA]</scope>
</reference>
<dbReference type="EMBL" id="BFAA01078303">
    <property type="protein sequence ID" value="GCB84520.1"/>
    <property type="molecule type" value="Genomic_DNA"/>
</dbReference>
<evidence type="ECO:0008006" key="4">
    <source>
        <dbReference type="Google" id="ProtNLM"/>
    </source>
</evidence>
<proteinExistence type="predicted"/>
<name>A0A401QGM6_SCYTO</name>
<evidence type="ECO:0000313" key="3">
    <source>
        <dbReference type="Proteomes" id="UP000288216"/>
    </source>
</evidence>
<gene>
    <name evidence="2" type="ORF">scyTo_0025242</name>
</gene>
<feature type="non-terminal residue" evidence="2">
    <location>
        <position position="1"/>
    </location>
</feature>
<sequence length="137" mass="15866">PSENEETSGSDDDWLLTDALSPLTEFLSLKQEAAGGTFSQADQERLNGKVHHSPLLSVMTHLLSFLEHYSHMQRLQDKAQEYRDRLRREEAKGKKQRRGLRRVCKQELRDKMKLIENLQDIINEQEALVRKLQPGGQ</sequence>
<keyword evidence="3" id="KW-1185">Reference proteome</keyword>
<dbReference type="STRING" id="75743.A0A401QGM6"/>
<dbReference type="AlphaFoldDB" id="A0A401QGM6"/>
<evidence type="ECO:0000256" key="1">
    <source>
        <dbReference type="SAM" id="Coils"/>
    </source>
</evidence>
<comment type="caution">
    <text evidence="2">The sequence shown here is derived from an EMBL/GenBank/DDBJ whole genome shotgun (WGS) entry which is preliminary data.</text>
</comment>
<protein>
    <recommendedName>
        <fullName evidence="4">BZIP domain-containing protein</fullName>
    </recommendedName>
</protein>
<organism evidence="2 3">
    <name type="scientific">Scyliorhinus torazame</name>
    <name type="common">Cloudy catshark</name>
    <name type="synonym">Catulus torazame</name>
    <dbReference type="NCBI Taxonomy" id="75743"/>
    <lineage>
        <taxon>Eukaryota</taxon>
        <taxon>Metazoa</taxon>
        <taxon>Chordata</taxon>
        <taxon>Craniata</taxon>
        <taxon>Vertebrata</taxon>
        <taxon>Chondrichthyes</taxon>
        <taxon>Elasmobranchii</taxon>
        <taxon>Galeomorphii</taxon>
        <taxon>Galeoidea</taxon>
        <taxon>Carcharhiniformes</taxon>
        <taxon>Scyliorhinidae</taxon>
        <taxon>Scyliorhinus</taxon>
    </lineage>
</organism>
<feature type="coiled-coil region" evidence="1">
    <location>
        <begin position="72"/>
        <end position="128"/>
    </location>
</feature>
<evidence type="ECO:0000313" key="2">
    <source>
        <dbReference type="EMBL" id="GCB84520.1"/>
    </source>
</evidence>
<dbReference type="Proteomes" id="UP000288216">
    <property type="component" value="Unassembled WGS sequence"/>
</dbReference>
<dbReference type="OrthoDB" id="8960360at2759"/>